<protein>
    <recommendedName>
        <fullName evidence="3">Glutamine--fructose-6-phosphate aminotransferase [isomerizing]</fullName>
        <ecNumber evidence="2">2.6.1.16</ecNumber>
    </recommendedName>
</protein>
<evidence type="ECO:0000256" key="1">
    <source>
        <dbReference type="ARBA" id="ARBA00001031"/>
    </source>
</evidence>
<dbReference type="InterPro" id="IPR005855">
    <property type="entry name" value="GFAT"/>
</dbReference>
<proteinExistence type="predicted"/>
<evidence type="ECO:0000259" key="8">
    <source>
        <dbReference type="PROSITE" id="PS51278"/>
    </source>
</evidence>
<dbReference type="GO" id="GO:0005829">
    <property type="term" value="C:cytosol"/>
    <property type="evidence" value="ECO:0007669"/>
    <property type="project" value="TreeGrafter"/>
</dbReference>
<accession>A0A6J4CZG6</accession>
<dbReference type="GO" id="GO:0004360">
    <property type="term" value="F:glutamine-fructose-6-phosphate transaminase (isomerizing) activity"/>
    <property type="evidence" value="ECO:0007669"/>
    <property type="project" value="UniProtKB-EC"/>
</dbReference>
<evidence type="ECO:0000259" key="9">
    <source>
        <dbReference type="PROSITE" id="PS51464"/>
    </source>
</evidence>
<feature type="domain" description="SIS" evidence="9">
    <location>
        <begin position="452"/>
        <end position="592"/>
    </location>
</feature>
<dbReference type="Proteomes" id="UP000317935">
    <property type="component" value="Chromosome"/>
</dbReference>
<evidence type="ECO:0000256" key="4">
    <source>
        <dbReference type="ARBA" id="ARBA00022576"/>
    </source>
</evidence>
<dbReference type="Pfam" id="PF01380">
    <property type="entry name" value="SIS"/>
    <property type="match status" value="2"/>
</dbReference>
<dbReference type="InterPro" id="IPR001347">
    <property type="entry name" value="SIS_dom"/>
</dbReference>
<keyword evidence="7" id="KW-0315">Glutamine amidotransferase</keyword>
<dbReference type="InterPro" id="IPR035490">
    <property type="entry name" value="GlmS/FrlB_SIS"/>
</dbReference>
<dbReference type="InterPro" id="IPR046348">
    <property type="entry name" value="SIS_dom_sf"/>
</dbReference>
<dbReference type="Gene3D" id="3.40.50.10490">
    <property type="entry name" value="Glucose-6-phosphate isomerase like protein, domain 1"/>
    <property type="match status" value="2"/>
</dbReference>
<dbReference type="Gene3D" id="3.60.20.10">
    <property type="entry name" value="Glutamine Phosphoribosylpyrophosphate, subunit 1, domain 1"/>
    <property type="match status" value="1"/>
</dbReference>
<dbReference type="InterPro" id="IPR035466">
    <property type="entry name" value="GlmS/AgaS_SIS"/>
</dbReference>
<dbReference type="AlphaFoldDB" id="A0A6J4CZG6"/>
<dbReference type="Pfam" id="PF13522">
    <property type="entry name" value="GATase_6"/>
    <property type="match status" value="1"/>
</dbReference>
<dbReference type="OrthoDB" id="9761808at2"/>
<dbReference type="CDD" id="cd05008">
    <property type="entry name" value="SIS_GlmS_GlmD_1"/>
    <property type="match status" value="1"/>
</dbReference>
<dbReference type="GO" id="GO:0006487">
    <property type="term" value="P:protein N-linked glycosylation"/>
    <property type="evidence" value="ECO:0007669"/>
    <property type="project" value="TreeGrafter"/>
</dbReference>
<dbReference type="GO" id="GO:0097367">
    <property type="term" value="F:carbohydrate derivative binding"/>
    <property type="evidence" value="ECO:0007669"/>
    <property type="project" value="InterPro"/>
</dbReference>
<dbReference type="InterPro" id="IPR029055">
    <property type="entry name" value="Ntn_hydrolases_N"/>
</dbReference>
<evidence type="ECO:0000313" key="10">
    <source>
        <dbReference type="EMBL" id="BCD69900.1"/>
    </source>
</evidence>
<name>A0A6J4CZG6_9HELI</name>
<dbReference type="NCBIfam" id="NF001484">
    <property type="entry name" value="PRK00331.1"/>
    <property type="match status" value="1"/>
</dbReference>
<sequence>MCGIMGYIGIADKKTLLLEGLKELDYRGYDSAGLATIRVADFKLEVFKTSGKITALEALTQNFSAPGLGVGIAHTRWATHGKPTTANAHPHVYQNSALVHNGIIENYAALKADLKTKGHVFSSQTDSEVVVHIFEEELANLSNSNSISQDLALQAFKNTIAKLEGAYAILLIHAKLPTCIFYAKNRSPLLLAKTQDSVYFASAESGLIGRAEQMVRLEEGALGCMDYNTPLHFKTTPISKDIQESNKEGFATFMEKEIYEQDKILTLLDRWTPTHAHLELPKGFLDQISTVTISACGSSYHAALVAKYLIESLAHVKVQVELASEYRYGHFATRQDELFIAISQSGESADTLEALKLAKNLGLKTLGVCNTQNSTMGALADATLLTRAGLEKSVASTKAFSSQVLLLWLLALVLAKQNKLDTKVLHSEMQALKTSMQAITDTLKLHEKVKEISKHILDQNPQGYFFMGRGVFYPLALEGALKLKEIAYVYAQGYASAEMKHGPIALADCNLLCTALLPANLLFAKNCSSVEELQARDARIFALSPENITNAHFQINTPHYPHYMPEFFSMLVVLQLFALEMAQLKGLNVDKPRNLAKSVTVE</sequence>
<dbReference type="EC" id="2.6.1.16" evidence="2"/>
<dbReference type="SUPFAM" id="SSF56235">
    <property type="entry name" value="N-terminal nucleophile aminohydrolases (Ntn hydrolases)"/>
    <property type="match status" value="1"/>
</dbReference>
<dbReference type="RefSeq" id="WP_006565135.1">
    <property type="nucleotide sequence ID" value="NZ_AP019774.1"/>
</dbReference>
<dbReference type="PROSITE" id="PS51278">
    <property type="entry name" value="GATASE_TYPE_2"/>
    <property type="match status" value="1"/>
</dbReference>
<evidence type="ECO:0000256" key="7">
    <source>
        <dbReference type="ARBA" id="ARBA00022962"/>
    </source>
</evidence>
<feature type="domain" description="SIS" evidence="9">
    <location>
        <begin position="280"/>
        <end position="420"/>
    </location>
</feature>
<dbReference type="CDD" id="cd00714">
    <property type="entry name" value="GFAT"/>
    <property type="match status" value="1"/>
</dbReference>
<dbReference type="GO" id="GO:0006047">
    <property type="term" value="P:UDP-N-acetylglucosamine metabolic process"/>
    <property type="evidence" value="ECO:0007669"/>
    <property type="project" value="TreeGrafter"/>
</dbReference>
<comment type="catalytic activity">
    <reaction evidence="1">
        <text>D-fructose 6-phosphate + L-glutamine = D-glucosamine 6-phosphate + L-glutamate</text>
        <dbReference type="Rhea" id="RHEA:13237"/>
        <dbReference type="ChEBI" id="CHEBI:29985"/>
        <dbReference type="ChEBI" id="CHEBI:58359"/>
        <dbReference type="ChEBI" id="CHEBI:58725"/>
        <dbReference type="ChEBI" id="CHEBI:61527"/>
        <dbReference type="EC" id="2.6.1.16"/>
    </reaction>
</comment>
<reference evidence="10 11" key="1">
    <citation type="submission" date="2019-06" db="EMBL/GenBank/DDBJ databases">
        <title>Complete genome sequence of Helicobacter suis SNTW101c.</title>
        <authorList>
            <person name="Rimbara E."/>
            <person name="Suzuki M."/>
            <person name="Matsui H."/>
            <person name="Nakamura M."/>
            <person name="Mori S."/>
            <person name="Shibayama K."/>
        </authorList>
    </citation>
    <scope>NUCLEOTIDE SEQUENCE [LARGE SCALE GENOMIC DNA]</scope>
    <source>
        <strain evidence="10 11">SNTW101c</strain>
    </source>
</reference>
<keyword evidence="5 10" id="KW-0808">Transferase</keyword>
<organism evidence="10 11">
    <name type="scientific">Helicobacter suis</name>
    <dbReference type="NCBI Taxonomy" id="104628"/>
    <lineage>
        <taxon>Bacteria</taxon>
        <taxon>Pseudomonadati</taxon>
        <taxon>Campylobacterota</taxon>
        <taxon>Epsilonproteobacteria</taxon>
        <taxon>Campylobacterales</taxon>
        <taxon>Helicobacteraceae</taxon>
        <taxon>Helicobacter</taxon>
    </lineage>
</organism>
<keyword evidence="6" id="KW-0677">Repeat</keyword>
<dbReference type="PANTHER" id="PTHR10937">
    <property type="entry name" value="GLUCOSAMINE--FRUCTOSE-6-PHOSPHATE AMINOTRANSFERASE, ISOMERIZING"/>
    <property type="match status" value="1"/>
</dbReference>
<dbReference type="PANTHER" id="PTHR10937:SF0">
    <property type="entry name" value="GLUTAMINE--FRUCTOSE-6-PHOSPHATE TRANSAMINASE (ISOMERIZING)"/>
    <property type="match status" value="1"/>
</dbReference>
<dbReference type="CDD" id="cd05009">
    <property type="entry name" value="SIS_GlmS_GlmD_2"/>
    <property type="match status" value="1"/>
</dbReference>
<evidence type="ECO:0000256" key="6">
    <source>
        <dbReference type="ARBA" id="ARBA00022737"/>
    </source>
</evidence>
<evidence type="ECO:0000256" key="5">
    <source>
        <dbReference type="ARBA" id="ARBA00022679"/>
    </source>
</evidence>
<dbReference type="PROSITE" id="PS51464">
    <property type="entry name" value="SIS"/>
    <property type="match status" value="2"/>
</dbReference>
<dbReference type="NCBIfam" id="TIGR01135">
    <property type="entry name" value="glmS"/>
    <property type="match status" value="1"/>
</dbReference>
<gene>
    <name evidence="10" type="primary">glmS</name>
    <name evidence="10" type="ORF">SNTW_05450</name>
</gene>
<evidence type="ECO:0000313" key="11">
    <source>
        <dbReference type="Proteomes" id="UP000317935"/>
    </source>
</evidence>
<dbReference type="InterPro" id="IPR047084">
    <property type="entry name" value="GFAT_N"/>
</dbReference>
<dbReference type="FunFam" id="3.40.50.10490:FF:000001">
    <property type="entry name" value="Glutamine--fructose-6-phosphate aminotransferase [isomerizing]"/>
    <property type="match status" value="1"/>
</dbReference>
<feature type="domain" description="Glutamine amidotransferase type-2" evidence="8">
    <location>
        <begin position="2"/>
        <end position="228"/>
    </location>
</feature>
<dbReference type="EMBL" id="AP019774">
    <property type="protein sequence ID" value="BCD69900.1"/>
    <property type="molecule type" value="Genomic_DNA"/>
</dbReference>
<dbReference type="SUPFAM" id="SSF53697">
    <property type="entry name" value="SIS domain"/>
    <property type="match status" value="1"/>
</dbReference>
<evidence type="ECO:0000256" key="2">
    <source>
        <dbReference type="ARBA" id="ARBA00012916"/>
    </source>
</evidence>
<dbReference type="GO" id="GO:0006002">
    <property type="term" value="P:fructose 6-phosphate metabolic process"/>
    <property type="evidence" value="ECO:0007669"/>
    <property type="project" value="TreeGrafter"/>
</dbReference>
<keyword evidence="4 10" id="KW-0032">Aminotransferase</keyword>
<evidence type="ECO:0000256" key="3">
    <source>
        <dbReference type="ARBA" id="ARBA00016090"/>
    </source>
</evidence>
<dbReference type="InterPro" id="IPR017932">
    <property type="entry name" value="GATase_2_dom"/>
</dbReference>